<proteinExistence type="predicted"/>
<dbReference type="VEuPathDB" id="TriTrypDB:TRSC58_02639"/>
<comment type="caution">
    <text evidence="1">The sequence shown here is derived from an EMBL/GenBank/DDBJ whole genome shotgun (WGS) entry which is preliminary data.</text>
</comment>
<sequence>MSVGRRVCAALQKKKKRFAATSTRRWSWSLGESAVCPFIDALPLHLCQRAKHETERDLNFVLLSSCNQPHTSDEVLRCCCAAMFSAACLIKHIAVTIPSAAVAATVGRTFATAQAASLHTLHFTLHDVAFLRDDSALAALLQAASTASSHRKSFRVTIVACELQHRLHWNQQAVRAIAANIHSLALQVLSLEHVDLQGVNEEDMMPLCEAIYPVAVR</sequence>
<evidence type="ECO:0000313" key="2">
    <source>
        <dbReference type="Proteomes" id="UP000283634"/>
    </source>
</evidence>
<keyword evidence="2" id="KW-1185">Reference proteome</keyword>
<accession>A0A3R7NNN4</accession>
<dbReference type="GeneID" id="40328534"/>
<dbReference type="RefSeq" id="XP_029238610.1">
    <property type="nucleotide sequence ID" value="XM_029381524.1"/>
</dbReference>
<dbReference type="AlphaFoldDB" id="A0A3R7NNN4"/>
<organism evidence="1 2">
    <name type="scientific">Trypanosoma rangeli</name>
    <dbReference type="NCBI Taxonomy" id="5698"/>
    <lineage>
        <taxon>Eukaryota</taxon>
        <taxon>Discoba</taxon>
        <taxon>Euglenozoa</taxon>
        <taxon>Kinetoplastea</taxon>
        <taxon>Metakinetoplastina</taxon>
        <taxon>Trypanosomatida</taxon>
        <taxon>Trypanosomatidae</taxon>
        <taxon>Trypanosoma</taxon>
        <taxon>Herpetosoma</taxon>
    </lineage>
</organism>
<protein>
    <submittedName>
        <fullName evidence="1">Putative leucine-rich repeat protein (LRRP)</fullName>
    </submittedName>
</protein>
<reference evidence="1 2" key="1">
    <citation type="journal article" date="2018" name="BMC Genomics">
        <title>Genomic comparison of Trypanosoma conorhini and Trypanosoma rangeli to Trypanosoma cruzi strains of high and low virulence.</title>
        <authorList>
            <person name="Bradwell K.R."/>
            <person name="Koparde V.N."/>
            <person name="Matveyev A.V."/>
            <person name="Serrano M.G."/>
            <person name="Alves J.M."/>
            <person name="Parikh H."/>
            <person name="Huang B."/>
            <person name="Lee V."/>
            <person name="Espinosa-Alvarez O."/>
            <person name="Ortiz P.A."/>
            <person name="Costa-Martins A.G."/>
            <person name="Teixeira M.M."/>
            <person name="Buck G.A."/>
        </authorList>
    </citation>
    <scope>NUCLEOTIDE SEQUENCE [LARGE SCALE GENOMIC DNA]</scope>
    <source>
        <strain evidence="1 2">AM80</strain>
    </source>
</reference>
<name>A0A3R7NNN4_TRYRA</name>
<gene>
    <name evidence="1" type="ORF">TraAM80_04601</name>
</gene>
<dbReference type="Proteomes" id="UP000283634">
    <property type="component" value="Unassembled WGS sequence"/>
</dbReference>
<dbReference type="EMBL" id="MKGL01000138">
    <property type="protein sequence ID" value="RNF05310.1"/>
    <property type="molecule type" value="Genomic_DNA"/>
</dbReference>
<evidence type="ECO:0000313" key="1">
    <source>
        <dbReference type="EMBL" id="RNF05310.1"/>
    </source>
</evidence>
<dbReference type="OrthoDB" id="120976at2759"/>